<gene>
    <name evidence="2" type="ORF">C1SCF055_LOCUS6218</name>
</gene>
<proteinExistence type="predicted"/>
<comment type="caution">
    <text evidence="2">The sequence shown here is derived from an EMBL/GenBank/DDBJ whole genome shotgun (WGS) entry which is preliminary data.</text>
</comment>
<dbReference type="EMBL" id="CAMXCT030000391">
    <property type="protein sequence ID" value="CAL4765457.1"/>
    <property type="molecule type" value="Genomic_DNA"/>
</dbReference>
<evidence type="ECO:0000313" key="4">
    <source>
        <dbReference type="Proteomes" id="UP001152797"/>
    </source>
</evidence>
<evidence type="ECO:0000256" key="1">
    <source>
        <dbReference type="SAM" id="MobiDB-lite"/>
    </source>
</evidence>
<reference evidence="3" key="2">
    <citation type="submission" date="2024-04" db="EMBL/GenBank/DDBJ databases">
        <authorList>
            <person name="Chen Y."/>
            <person name="Shah S."/>
            <person name="Dougan E. K."/>
            <person name="Thang M."/>
            <person name="Chan C."/>
        </authorList>
    </citation>
    <scope>NUCLEOTIDE SEQUENCE [LARGE SCALE GENOMIC DNA]</scope>
</reference>
<dbReference type="AlphaFoldDB" id="A0A9P1BSX7"/>
<name>A0A9P1BSX7_9DINO</name>
<evidence type="ECO:0000313" key="2">
    <source>
        <dbReference type="EMBL" id="CAI3978145.1"/>
    </source>
</evidence>
<evidence type="ECO:0000313" key="3">
    <source>
        <dbReference type="EMBL" id="CAL1131520.1"/>
    </source>
</evidence>
<accession>A0A9P1BSX7</accession>
<dbReference type="EMBL" id="CAMXCT020000391">
    <property type="protein sequence ID" value="CAL1131520.1"/>
    <property type="molecule type" value="Genomic_DNA"/>
</dbReference>
<protein>
    <submittedName>
        <fullName evidence="2">Uncharacterized protein</fullName>
    </submittedName>
</protein>
<dbReference type="EMBL" id="CAMXCT010000391">
    <property type="protein sequence ID" value="CAI3978145.1"/>
    <property type="molecule type" value="Genomic_DNA"/>
</dbReference>
<reference evidence="2" key="1">
    <citation type="submission" date="2022-10" db="EMBL/GenBank/DDBJ databases">
        <authorList>
            <person name="Chen Y."/>
            <person name="Dougan E. K."/>
            <person name="Chan C."/>
            <person name="Rhodes N."/>
            <person name="Thang M."/>
        </authorList>
    </citation>
    <scope>NUCLEOTIDE SEQUENCE</scope>
</reference>
<feature type="region of interest" description="Disordered" evidence="1">
    <location>
        <begin position="71"/>
        <end position="102"/>
    </location>
</feature>
<organism evidence="2">
    <name type="scientific">Cladocopium goreaui</name>
    <dbReference type="NCBI Taxonomy" id="2562237"/>
    <lineage>
        <taxon>Eukaryota</taxon>
        <taxon>Sar</taxon>
        <taxon>Alveolata</taxon>
        <taxon>Dinophyceae</taxon>
        <taxon>Suessiales</taxon>
        <taxon>Symbiodiniaceae</taxon>
        <taxon>Cladocopium</taxon>
    </lineage>
</organism>
<sequence length="102" mass="11453">MMVLVVAQPACRQDHWQEQPPFHDVASGCGNSGASSCSKRLWILAGFLQGVMWNSLGKNWGFCDFKPPSVELQPDHHREQQRCTQQCPRRPPKAPEVTLPGQ</sequence>
<keyword evidence="4" id="KW-1185">Reference proteome</keyword>
<dbReference type="Proteomes" id="UP001152797">
    <property type="component" value="Unassembled WGS sequence"/>
</dbReference>